<dbReference type="AlphaFoldDB" id="A0A9K3PEZ5"/>
<evidence type="ECO:0000313" key="2">
    <source>
        <dbReference type="Proteomes" id="UP000693970"/>
    </source>
</evidence>
<reference evidence="1" key="2">
    <citation type="submission" date="2021-04" db="EMBL/GenBank/DDBJ databases">
        <authorList>
            <person name="Podell S."/>
        </authorList>
    </citation>
    <scope>NUCLEOTIDE SEQUENCE</scope>
    <source>
        <strain evidence="1">Hildebrandi</strain>
    </source>
</reference>
<gene>
    <name evidence="1" type="ORF">IV203_032454</name>
</gene>
<protein>
    <submittedName>
        <fullName evidence="1">Uncharacterized protein</fullName>
    </submittedName>
</protein>
<proteinExistence type="predicted"/>
<reference evidence="1" key="1">
    <citation type="journal article" date="2021" name="Sci. Rep.">
        <title>Diploid genomic architecture of Nitzschia inconspicua, an elite biomass production diatom.</title>
        <authorList>
            <person name="Oliver A."/>
            <person name="Podell S."/>
            <person name="Pinowska A."/>
            <person name="Traller J.C."/>
            <person name="Smith S.R."/>
            <person name="McClure R."/>
            <person name="Beliaev A."/>
            <person name="Bohutskyi P."/>
            <person name="Hill E.A."/>
            <person name="Rabines A."/>
            <person name="Zheng H."/>
            <person name="Allen L.Z."/>
            <person name="Kuo A."/>
            <person name="Grigoriev I.V."/>
            <person name="Allen A.E."/>
            <person name="Hazlebeck D."/>
            <person name="Allen E.E."/>
        </authorList>
    </citation>
    <scope>NUCLEOTIDE SEQUENCE</scope>
    <source>
        <strain evidence="1">Hildebrandi</strain>
    </source>
</reference>
<evidence type="ECO:0000313" key="1">
    <source>
        <dbReference type="EMBL" id="KAG7344923.1"/>
    </source>
</evidence>
<keyword evidence="2" id="KW-1185">Reference proteome</keyword>
<organism evidence="1 2">
    <name type="scientific">Nitzschia inconspicua</name>
    <dbReference type="NCBI Taxonomy" id="303405"/>
    <lineage>
        <taxon>Eukaryota</taxon>
        <taxon>Sar</taxon>
        <taxon>Stramenopiles</taxon>
        <taxon>Ochrophyta</taxon>
        <taxon>Bacillariophyta</taxon>
        <taxon>Bacillariophyceae</taxon>
        <taxon>Bacillariophycidae</taxon>
        <taxon>Bacillariales</taxon>
        <taxon>Bacillariaceae</taxon>
        <taxon>Nitzschia</taxon>
    </lineage>
</organism>
<dbReference type="EMBL" id="JAGRRH010000022">
    <property type="protein sequence ID" value="KAG7344923.1"/>
    <property type="molecule type" value="Genomic_DNA"/>
</dbReference>
<comment type="caution">
    <text evidence="1">The sequence shown here is derived from an EMBL/GenBank/DDBJ whole genome shotgun (WGS) entry which is preliminary data.</text>
</comment>
<accession>A0A9K3PEZ5</accession>
<name>A0A9K3PEZ5_9STRA</name>
<dbReference type="Proteomes" id="UP000693970">
    <property type="component" value="Unassembled WGS sequence"/>
</dbReference>
<sequence length="261" mass="29071">MCPCSHRKSGKASSTALSSSGKKRVRFCTENLEQIHEIPHVSQFSQRHLTQCFYTAHEFACIAAENNTILKYMMIGGEGLRHVETSTSTTRGLEFKTLEGAEQKKIATLDGLCAVLLEQERQKQKHVVDEERIRQAYLAYTQVPAMAAVNQARRDARIHEEGIPQQHQQKTLAGKNLIKSLHFKKNFNINDDTQSTATTLISSETASDSFAGGGDGTRKKSIVRRLLKGSRLFPTSKSKKQLSATGSNTSETIFSSYQRYG</sequence>